<gene>
    <name evidence="1" type="ORF">GEMMAAP_13095</name>
</gene>
<evidence type="ECO:0000313" key="2">
    <source>
        <dbReference type="Proteomes" id="UP000076404"/>
    </source>
</evidence>
<evidence type="ECO:0000313" key="1">
    <source>
        <dbReference type="EMBL" id="AMW05488.1"/>
    </source>
</evidence>
<keyword evidence="2" id="KW-1185">Reference proteome</keyword>
<protein>
    <submittedName>
        <fullName evidence="1">Uncharacterized protein</fullName>
    </submittedName>
</protein>
<dbReference type="AlphaFoldDB" id="A0A143BKE0"/>
<reference evidence="1 2" key="2">
    <citation type="journal article" date="2016" name="Environ. Microbiol. Rep.">
        <title>Metagenomic evidence for the presence of phototrophic Gemmatimonadetes bacteria in diverse environments.</title>
        <authorList>
            <person name="Zeng Y."/>
            <person name="Baumbach J."/>
            <person name="Barbosa E.G."/>
            <person name="Azevedo V."/>
            <person name="Zhang C."/>
            <person name="Koblizek M."/>
        </authorList>
    </citation>
    <scope>NUCLEOTIDE SEQUENCE [LARGE SCALE GENOMIC DNA]</scope>
    <source>
        <strain evidence="1 2">AP64</strain>
    </source>
</reference>
<dbReference type="Proteomes" id="UP000076404">
    <property type="component" value="Chromosome"/>
</dbReference>
<dbReference type="STRING" id="1379270.GEMMAAP_13095"/>
<proteinExistence type="predicted"/>
<accession>A0A143BKE0</accession>
<reference evidence="1 2" key="1">
    <citation type="journal article" date="2014" name="Proc. Natl. Acad. Sci. U.S.A.">
        <title>Functional type 2 photosynthetic reaction centers found in the rare bacterial phylum Gemmatimonadetes.</title>
        <authorList>
            <person name="Zeng Y."/>
            <person name="Feng F."/>
            <person name="Medova H."/>
            <person name="Dean J."/>
            <person name="Koblizek M."/>
        </authorList>
    </citation>
    <scope>NUCLEOTIDE SEQUENCE [LARGE SCALE GENOMIC DNA]</scope>
    <source>
        <strain evidence="1 2">AP64</strain>
    </source>
</reference>
<organism evidence="1 2">
    <name type="scientific">Gemmatimonas phototrophica</name>
    <dbReference type="NCBI Taxonomy" id="1379270"/>
    <lineage>
        <taxon>Bacteria</taxon>
        <taxon>Pseudomonadati</taxon>
        <taxon>Gemmatimonadota</taxon>
        <taxon>Gemmatimonadia</taxon>
        <taxon>Gemmatimonadales</taxon>
        <taxon>Gemmatimonadaceae</taxon>
        <taxon>Gemmatimonas</taxon>
    </lineage>
</organism>
<dbReference type="EMBL" id="CP011454">
    <property type="protein sequence ID" value="AMW05488.1"/>
    <property type="molecule type" value="Genomic_DNA"/>
</dbReference>
<sequence>MNSAAMGGSPRKVQGTLSPPRRYIATMRSHVSFLRARCRGVVVHSASLAVLVAAGSPARADAQRRPGVGMGFYTYTGLVTGDFEVGSMTASTALAEVPTVGVSALIAAPIKKATKRAWIVGLRANAFGIGNGGSCFVTPDIVGCQDRRFTERGALMTGGAFDIRSTLLRAMVGPALYTVQGEGARLGTALRLDYGSPRQRGATPTLFFTRTYLGSERGEPLAISTLGMSFRWARKR</sequence>
<dbReference type="KEGG" id="gph:GEMMAAP_13095"/>
<name>A0A143BKE0_9BACT</name>